<comment type="caution">
    <text evidence="1">The sequence shown here is derived from an EMBL/GenBank/DDBJ whole genome shotgun (WGS) entry which is preliminary data.</text>
</comment>
<organism evidence="1 2">
    <name type="scientific">Candidatus Avisuccinivibrio stercorigallinarum</name>
    <dbReference type="NCBI Taxonomy" id="2840704"/>
    <lineage>
        <taxon>Bacteria</taxon>
        <taxon>Pseudomonadati</taxon>
        <taxon>Pseudomonadota</taxon>
        <taxon>Gammaproteobacteria</taxon>
        <taxon>Aeromonadales</taxon>
        <taxon>Succinivibrionaceae</taxon>
        <taxon>Succinivibrionaceae incertae sedis</taxon>
        <taxon>Candidatus Avisuccinivibrio</taxon>
    </lineage>
</organism>
<evidence type="ECO:0000313" key="2">
    <source>
        <dbReference type="Proteomes" id="UP000823631"/>
    </source>
</evidence>
<reference evidence="1" key="2">
    <citation type="journal article" date="2021" name="PeerJ">
        <title>Extensive microbial diversity within the chicken gut microbiome revealed by metagenomics and culture.</title>
        <authorList>
            <person name="Gilroy R."/>
            <person name="Ravi A."/>
            <person name="Getino M."/>
            <person name="Pursley I."/>
            <person name="Horton D.L."/>
            <person name="Alikhan N.F."/>
            <person name="Baker D."/>
            <person name="Gharbi K."/>
            <person name="Hall N."/>
            <person name="Watson M."/>
            <person name="Adriaenssens E.M."/>
            <person name="Foster-Nyarko E."/>
            <person name="Jarju S."/>
            <person name="Secka A."/>
            <person name="Antonio M."/>
            <person name="Oren A."/>
            <person name="Chaudhuri R.R."/>
            <person name="La Ragione R."/>
            <person name="Hildebrand F."/>
            <person name="Pallen M.J."/>
        </authorList>
    </citation>
    <scope>NUCLEOTIDE SEQUENCE</scope>
    <source>
        <strain evidence="1">17213</strain>
    </source>
</reference>
<dbReference type="Proteomes" id="UP000823631">
    <property type="component" value="Unassembled WGS sequence"/>
</dbReference>
<dbReference type="AlphaFoldDB" id="A0A9D9GSS3"/>
<name>A0A9D9GSS3_9GAMM</name>
<accession>A0A9D9GSS3</accession>
<evidence type="ECO:0000313" key="1">
    <source>
        <dbReference type="EMBL" id="MBO8415356.1"/>
    </source>
</evidence>
<dbReference type="EMBL" id="JADINH010000062">
    <property type="protein sequence ID" value="MBO8415356.1"/>
    <property type="molecule type" value="Genomic_DNA"/>
</dbReference>
<protein>
    <submittedName>
        <fullName evidence="1">Uncharacterized protein</fullName>
    </submittedName>
</protein>
<sequence length="168" mass="19194">MRFTVKLDTEHDVVPESFTQSGMTLARIDSAPFALLSLTVADEHNLNRPEQFKQQAFNIFYETLFVCNQVFLHLIDNYADAILNDNDNAALKSQLLSKEINFEDPLVKGLLCTINENLNEGYATFKQDLQALARTMQLTAVFNEDDNTLHTAFFDHLIAELYVRMDLV</sequence>
<reference evidence="1" key="1">
    <citation type="submission" date="2020-10" db="EMBL/GenBank/DDBJ databases">
        <authorList>
            <person name="Gilroy R."/>
        </authorList>
    </citation>
    <scope>NUCLEOTIDE SEQUENCE</scope>
    <source>
        <strain evidence="1">17213</strain>
    </source>
</reference>
<gene>
    <name evidence="1" type="ORF">IAB19_03120</name>
</gene>
<proteinExistence type="predicted"/>